<keyword evidence="1" id="KW-0812">Transmembrane</keyword>
<evidence type="ECO:0000313" key="3">
    <source>
        <dbReference type="Proteomes" id="UP000799757"/>
    </source>
</evidence>
<dbReference type="AlphaFoldDB" id="A0A6A6XQ14"/>
<dbReference type="Proteomes" id="UP000799757">
    <property type="component" value="Unassembled WGS sequence"/>
</dbReference>
<keyword evidence="1" id="KW-1133">Transmembrane helix</keyword>
<evidence type="ECO:0000313" key="2">
    <source>
        <dbReference type="EMBL" id="KAF2798243.1"/>
    </source>
</evidence>
<feature type="transmembrane region" description="Helical" evidence="1">
    <location>
        <begin position="38"/>
        <end position="58"/>
    </location>
</feature>
<keyword evidence="3" id="KW-1185">Reference proteome</keyword>
<accession>A0A6A6XQ14</accession>
<name>A0A6A6XQ14_9PLEO</name>
<gene>
    <name evidence="2" type="ORF">K505DRAFT_116578</name>
</gene>
<reference evidence="2" key="1">
    <citation type="journal article" date="2020" name="Stud. Mycol.">
        <title>101 Dothideomycetes genomes: a test case for predicting lifestyles and emergence of pathogens.</title>
        <authorList>
            <person name="Haridas S."/>
            <person name="Albert R."/>
            <person name="Binder M."/>
            <person name="Bloem J."/>
            <person name="Labutti K."/>
            <person name="Salamov A."/>
            <person name="Andreopoulos B."/>
            <person name="Baker S."/>
            <person name="Barry K."/>
            <person name="Bills G."/>
            <person name="Bluhm B."/>
            <person name="Cannon C."/>
            <person name="Castanera R."/>
            <person name="Culley D."/>
            <person name="Daum C."/>
            <person name="Ezra D."/>
            <person name="Gonzalez J."/>
            <person name="Henrissat B."/>
            <person name="Kuo A."/>
            <person name="Liang C."/>
            <person name="Lipzen A."/>
            <person name="Lutzoni F."/>
            <person name="Magnuson J."/>
            <person name="Mondo S."/>
            <person name="Nolan M."/>
            <person name="Ohm R."/>
            <person name="Pangilinan J."/>
            <person name="Park H.-J."/>
            <person name="Ramirez L."/>
            <person name="Alfaro M."/>
            <person name="Sun H."/>
            <person name="Tritt A."/>
            <person name="Yoshinaga Y."/>
            <person name="Zwiers L.-H."/>
            <person name="Turgeon B."/>
            <person name="Goodwin S."/>
            <person name="Spatafora J."/>
            <person name="Crous P."/>
            <person name="Grigoriev I."/>
        </authorList>
    </citation>
    <scope>NUCLEOTIDE SEQUENCE</scope>
    <source>
        <strain evidence="2">CBS 109.77</strain>
    </source>
</reference>
<sequence length="93" mass="11124">MIFRKSYCQVSLLQLLSLRRHAMLLTGPRLQPTLHARTQILFGYCILCYARWGVALLFKCMGRSRRLRKPWCRSFKQIWSKRERPSNSSTCFR</sequence>
<evidence type="ECO:0000256" key="1">
    <source>
        <dbReference type="SAM" id="Phobius"/>
    </source>
</evidence>
<protein>
    <submittedName>
        <fullName evidence="2">Uncharacterized protein</fullName>
    </submittedName>
</protein>
<organism evidence="2 3">
    <name type="scientific">Melanomma pulvis-pyrius CBS 109.77</name>
    <dbReference type="NCBI Taxonomy" id="1314802"/>
    <lineage>
        <taxon>Eukaryota</taxon>
        <taxon>Fungi</taxon>
        <taxon>Dikarya</taxon>
        <taxon>Ascomycota</taxon>
        <taxon>Pezizomycotina</taxon>
        <taxon>Dothideomycetes</taxon>
        <taxon>Pleosporomycetidae</taxon>
        <taxon>Pleosporales</taxon>
        <taxon>Melanommataceae</taxon>
        <taxon>Melanomma</taxon>
    </lineage>
</organism>
<keyword evidence="1" id="KW-0472">Membrane</keyword>
<proteinExistence type="predicted"/>
<dbReference type="EMBL" id="MU001788">
    <property type="protein sequence ID" value="KAF2798243.1"/>
    <property type="molecule type" value="Genomic_DNA"/>
</dbReference>